<dbReference type="PROSITE" id="PS50109">
    <property type="entry name" value="HIS_KIN"/>
    <property type="match status" value="1"/>
</dbReference>
<comment type="subcellular location">
    <subcellularLocation>
        <location evidence="2">Membrane</location>
    </subcellularLocation>
</comment>
<comment type="catalytic activity">
    <reaction evidence="1">
        <text>ATP + protein L-histidine = ADP + protein N-phospho-L-histidine.</text>
        <dbReference type="EC" id="2.7.13.3"/>
    </reaction>
</comment>
<dbReference type="Gene3D" id="1.10.287.130">
    <property type="match status" value="1"/>
</dbReference>
<keyword evidence="7 15" id="KW-0418">Kinase</keyword>
<keyword evidence="5" id="KW-0808">Transferase</keyword>
<evidence type="ECO:0000313" key="15">
    <source>
        <dbReference type="EMBL" id="MBJ7604128.1"/>
    </source>
</evidence>
<protein>
    <recommendedName>
        <fullName evidence="3">histidine kinase</fullName>
        <ecNumber evidence="3">2.7.13.3</ecNumber>
    </recommendedName>
</protein>
<proteinExistence type="predicted"/>
<keyword evidence="6 12" id="KW-0812">Transmembrane</keyword>
<dbReference type="InterPro" id="IPR004358">
    <property type="entry name" value="Sig_transdc_His_kin-like_C"/>
</dbReference>
<evidence type="ECO:0000259" key="13">
    <source>
        <dbReference type="PROSITE" id="PS50109"/>
    </source>
</evidence>
<reference evidence="15 16" key="1">
    <citation type="submission" date="2020-10" db="EMBL/GenBank/DDBJ databases">
        <title>Ca. Dormibacterota MAGs.</title>
        <authorList>
            <person name="Montgomery K."/>
        </authorList>
    </citation>
    <scope>NUCLEOTIDE SEQUENCE [LARGE SCALE GENOMIC DNA]</scope>
    <source>
        <strain evidence="15">SC8811_S16_3</strain>
    </source>
</reference>
<dbReference type="EMBL" id="JAEKNQ010000054">
    <property type="protein sequence ID" value="MBJ7604128.1"/>
    <property type="molecule type" value="Genomic_DNA"/>
</dbReference>
<evidence type="ECO:0000256" key="6">
    <source>
        <dbReference type="ARBA" id="ARBA00022692"/>
    </source>
</evidence>
<dbReference type="AlphaFoldDB" id="A0A934NED4"/>
<evidence type="ECO:0000256" key="10">
    <source>
        <dbReference type="ARBA" id="ARBA00023136"/>
    </source>
</evidence>
<evidence type="ECO:0000256" key="4">
    <source>
        <dbReference type="ARBA" id="ARBA00022553"/>
    </source>
</evidence>
<dbReference type="InterPro" id="IPR005467">
    <property type="entry name" value="His_kinase_dom"/>
</dbReference>
<keyword evidence="4" id="KW-0597">Phosphoprotein</keyword>
<dbReference type="SMART" id="SM00388">
    <property type="entry name" value="HisKA"/>
    <property type="match status" value="1"/>
</dbReference>
<evidence type="ECO:0000256" key="8">
    <source>
        <dbReference type="ARBA" id="ARBA00022989"/>
    </source>
</evidence>
<dbReference type="Pfam" id="PF02518">
    <property type="entry name" value="HATPase_c"/>
    <property type="match status" value="1"/>
</dbReference>
<evidence type="ECO:0000256" key="1">
    <source>
        <dbReference type="ARBA" id="ARBA00000085"/>
    </source>
</evidence>
<dbReference type="InterPro" id="IPR003660">
    <property type="entry name" value="HAMP_dom"/>
</dbReference>
<dbReference type="InterPro" id="IPR036890">
    <property type="entry name" value="HATPase_C_sf"/>
</dbReference>
<name>A0A934NED4_9BACT</name>
<accession>A0A934NED4</accession>
<dbReference type="Pfam" id="PF00512">
    <property type="entry name" value="HisKA"/>
    <property type="match status" value="1"/>
</dbReference>
<sequence length="493" mass="52465">MIRSLRGRLLVGLVLLVIAGLAVSSLATYLALQSFLLRRVDDQLLAGRDSASRYMLSLRAGEPSRSAFPPPFPTGTYAELRSPDGQIFAGTFSFGGADSAAQPRLPDPLPSAAGGQPVIRPLSGSGGVSEYRALFQTLATGDRLVLAIPLTDVNSTLTELLVSEGLISAAVLIALLVFAWWVVGLGLRPLERMGATAQAIAGGQFGRRVEPATPRTEIGRLGLALNGMLSQIEAALEQRSQSEQRLRRFVADASHELRTPLTSIRGYSELLRRGAGASTEDAAIARRRIEEESLRMSSLVEDLLLMARLDQGRPLEEATLDLRRIAADACQDARTVAPERSISLSAPEPVRIVGDDTRLRQAVSNLLRNALNHTRAGSGIEVSLEQLEGRAILSVRDHGPGLTPEAAARAFEPFYRADPARSRDRGGAGLGLAIAAGVVNAHGGSLRYVPAKGGGATFEMELPLTAEKPTEQHADQPIQQGGPFTPKELAPPA</sequence>
<dbReference type="FunFam" id="3.30.565.10:FF:000006">
    <property type="entry name" value="Sensor histidine kinase WalK"/>
    <property type="match status" value="1"/>
</dbReference>
<dbReference type="GO" id="GO:0005886">
    <property type="term" value="C:plasma membrane"/>
    <property type="evidence" value="ECO:0007669"/>
    <property type="project" value="TreeGrafter"/>
</dbReference>
<dbReference type="PANTHER" id="PTHR45436">
    <property type="entry name" value="SENSOR HISTIDINE KINASE YKOH"/>
    <property type="match status" value="1"/>
</dbReference>
<dbReference type="FunFam" id="1.10.287.130:FF:000001">
    <property type="entry name" value="Two-component sensor histidine kinase"/>
    <property type="match status" value="1"/>
</dbReference>
<dbReference type="EC" id="2.7.13.3" evidence="3"/>
<evidence type="ECO:0000259" key="14">
    <source>
        <dbReference type="PROSITE" id="PS50885"/>
    </source>
</evidence>
<dbReference type="CDD" id="cd00075">
    <property type="entry name" value="HATPase"/>
    <property type="match status" value="1"/>
</dbReference>
<dbReference type="SUPFAM" id="SSF158472">
    <property type="entry name" value="HAMP domain-like"/>
    <property type="match status" value="1"/>
</dbReference>
<evidence type="ECO:0000256" key="11">
    <source>
        <dbReference type="SAM" id="MobiDB-lite"/>
    </source>
</evidence>
<keyword evidence="9" id="KW-0902">Two-component regulatory system</keyword>
<evidence type="ECO:0000256" key="5">
    <source>
        <dbReference type="ARBA" id="ARBA00022679"/>
    </source>
</evidence>
<dbReference type="CDD" id="cd00082">
    <property type="entry name" value="HisKA"/>
    <property type="match status" value="1"/>
</dbReference>
<dbReference type="Gene3D" id="6.10.340.10">
    <property type="match status" value="1"/>
</dbReference>
<dbReference type="PRINTS" id="PR00344">
    <property type="entry name" value="BCTRLSENSOR"/>
</dbReference>
<dbReference type="SMART" id="SM00304">
    <property type="entry name" value="HAMP"/>
    <property type="match status" value="1"/>
</dbReference>
<dbReference type="SUPFAM" id="SSF55874">
    <property type="entry name" value="ATPase domain of HSP90 chaperone/DNA topoisomerase II/histidine kinase"/>
    <property type="match status" value="1"/>
</dbReference>
<evidence type="ECO:0000313" key="16">
    <source>
        <dbReference type="Proteomes" id="UP000620075"/>
    </source>
</evidence>
<feature type="transmembrane region" description="Helical" evidence="12">
    <location>
        <begin position="165"/>
        <end position="183"/>
    </location>
</feature>
<dbReference type="Gene3D" id="3.30.565.10">
    <property type="entry name" value="Histidine kinase-like ATPase, C-terminal domain"/>
    <property type="match status" value="1"/>
</dbReference>
<dbReference type="InterPro" id="IPR036097">
    <property type="entry name" value="HisK_dim/P_sf"/>
</dbReference>
<dbReference type="Proteomes" id="UP000620075">
    <property type="component" value="Unassembled WGS sequence"/>
</dbReference>
<feature type="domain" description="Histidine kinase" evidence="13">
    <location>
        <begin position="252"/>
        <end position="466"/>
    </location>
</feature>
<keyword evidence="8 12" id="KW-1133">Transmembrane helix</keyword>
<feature type="domain" description="HAMP" evidence="14">
    <location>
        <begin position="184"/>
        <end position="237"/>
    </location>
</feature>
<dbReference type="GO" id="GO:0000155">
    <property type="term" value="F:phosphorelay sensor kinase activity"/>
    <property type="evidence" value="ECO:0007669"/>
    <property type="project" value="InterPro"/>
</dbReference>
<evidence type="ECO:0000256" key="3">
    <source>
        <dbReference type="ARBA" id="ARBA00012438"/>
    </source>
</evidence>
<dbReference type="PROSITE" id="PS50885">
    <property type="entry name" value="HAMP"/>
    <property type="match status" value="1"/>
</dbReference>
<dbReference type="SMART" id="SM00387">
    <property type="entry name" value="HATPase_c"/>
    <property type="match status" value="1"/>
</dbReference>
<dbReference type="InterPro" id="IPR050428">
    <property type="entry name" value="TCS_sensor_his_kinase"/>
</dbReference>
<dbReference type="InterPro" id="IPR003594">
    <property type="entry name" value="HATPase_dom"/>
</dbReference>
<dbReference type="SUPFAM" id="SSF47384">
    <property type="entry name" value="Homodimeric domain of signal transducing histidine kinase"/>
    <property type="match status" value="1"/>
</dbReference>
<evidence type="ECO:0000256" key="2">
    <source>
        <dbReference type="ARBA" id="ARBA00004370"/>
    </source>
</evidence>
<comment type="caution">
    <text evidence="15">The sequence shown here is derived from an EMBL/GenBank/DDBJ whole genome shotgun (WGS) entry which is preliminary data.</text>
</comment>
<dbReference type="PANTHER" id="PTHR45436:SF5">
    <property type="entry name" value="SENSOR HISTIDINE KINASE TRCS"/>
    <property type="match status" value="1"/>
</dbReference>
<dbReference type="CDD" id="cd06225">
    <property type="entry name" value="HAMP"/>
    <property type="match status" value="1"/>
</dbReference>
<evidence type="ECO:0000256" key="12">
    <source>
        <dbReference type="SAM" id="Phobius"/>
    </source>
</evidence>
<evidence type="ECO:0000256" key="7">
    <source>
        <dbReference type="ARBA" id="ARBA00022777"/>
    </source>
</evidence>
<dbReference type="RefSeq" id="WP_338181241.1">
    <property type="nucleotide sequence ID" value="NZ_JAEKNQ010000054.1"/>
</dbReference>
<keyword evidence="10 12" id="KW-0472">Membrane</keyword>
<dbReference type="Pfam" id="PF00672">
    <property type="entry name" value="HAMP"/>
    <property type="match status" value="1"/>
</dbReference>
<organism evidence="15 16">
    <name type="scientific">Candidatus Dormiibacter inghamiae</name>
    <dbReference type="NCBI Taxonomy" id="3127013"/>
    <lineage>
        <taxon>Bacteria</taxon>
        <taxon>Bacillati</taxon>
        <taxon>Candidatus Dormiibacterota</taxon>
        <taxon>Candidatus Dormibacteria</taxon>
        <taxon>Candidatus Dormibacterales</taxon>
        <taxon>Candidatus Dormibacteraceae</taxon>
        <taxon>Candidatus Dormiibacter</taxon>
    </lineage>
</organism>
<dbReference type="InterPro" id="IPR003661">
    <property type="entry name" value="HisK_dim/P_dom"/>
</dbReference>
<feature type="region of interest" description="Disordered" evidence="11">
    <location>
        <begin position="465"/>
        <end position="493"/>
    </location>
</feature>
<gene>
    <name evidence="15" type="ORF">JF888_13195</name>
</gene>
<evidence type="ECO:0000256" key="9">
    <source>
        <dbReference type="ARBA" id="ARBA00023012"/>
    </source>
</evidence>